<evidence type="ECO:0000259" key="3">
    <source>
        <dbReference type="SMART" id="SM00822"/>
    </source>
</evidence>
<dbReference type="PRINTS" id="PR00081">
    <property type="entry name" value="GDHRDH"/>
</dbReference>
<sequence>MPPLPTTPSFDLTGRRVLVTGASSGIGLGCAVAMAEAGAEVTCVARRPDPLRAAVDQITALGGTARAVPCDIADLTQLAALFDGPDAFDVVINAAGLARHTKATDTTVQDFDDVMAVNLRAAYFLSQNAAKALQAKGRGGAIIHVSSQMGHVGGPERAVYCASKHALEGMVKAMALEWGADGIRINTLCPTFVKTPLTEPTFADPEKRAWINAKIALGHPAEVQDLMGAALFLASDAARMVTGTALMVDGGWTAA</sequence>
<dbReference type="InterPro" id="IPR020904">
    <property type="entry name" value="Sc_DH/Rdtase_CS"/>
</dbReference>
<accession>A0A0P1GJF6</accession>
<dbReference type="Pfam" id="PF13561">
    <property type="entry name" value="adh_short_C2"/>
    <property type="match status" value="1"/>
</dbReference>
<evidence type="ECO:0000313" key="5">
    <source>
        <dbReference type="Proteomes" id="UP000054935"/>
    </source>
</evidence>
<name>A0A0P1GJF6_9RHOB</name>
<dbReference type="GO" id="GO:0008874">
    <property type="term" value="F:gluconate 5-dehydrogenase activity"/>
    <property type="evidence" value="ECO:0007669"/>
    <property type="project" value="UniProtKB-EC"/>
</dbReference>
<dbReference type="PANTHER" id="PTHR43669">
    <property type="entry name" value="5-KETO-D-GLUCONATE 5-REDUCTASE"/>
    <property type="match status" value="1"/>
</dbReference>
<dbReference type="PANTHER" id="PTHR43669:SF3">
    <property type="entry name" value="ALCOHOL DEHYDROGENASE, PUTATIVE (AFU_ORTHOLOGUE AFUA_3G03445)-RELATED"/>
    <property type="match status" value="1"/>
</dbReference>
<reference evidence="4 5" key="1">
    <citation type="submission" date="2015-09" db="EMBL/GenBank/DDBJ databases">
        <authorList>
            <consortium name="Swine Surveillance"/>
        </authorList>
    </citation>
    <scope>NUCLEOTIDE SEQUENCE [LARGE SCALE GENOMIC DNA]</scope>
    <source>
        <strain evidence="4 5">CECT 7648</strain>
    </source>
</reference>
<dbReference type="RefSeq" id="WP_058249122.1">
    <property type="nucleotide sequence ID" value="NZ_CYSE01000010.1"/>
</dbReference>
<feature type="domain" description="Ketoreductase" evidence="3">
    <location>
        <begin position="15"/>
        <end position="181"/>
    </location>
</feature>
<dbReference type="InterPro" id="IPR057326">
    <property type="entry name" value="KR_dom"/>
</dbReference>
<comment type="similarity">
    <text evidence="1">Belongs to the short-chain dehydrogenases/reductases (SDR) family.</text>
</comment>
<keyword evidence="2 4" id="KW-0560">Oxidoreductase</keyword>
<dbReference type="PROSITE" id="PS00061">
    <property type="entry name" value="ADH_SHORT"/>
    <property type="match status" value="1"/>
</dbReference>
<dbReference type="EC" id="1.1.1.69" evidence="4"/>
<dbReference type="Proteomes" id="UP000054935">
    <property type="component" value="Unassembled WGS sequence"/>
</dbReference>
<dbReference type="SMART" id="SM00822">
    <property type="entry name" value="PKS_KR"/>
    <property type="match status" value="1"/>
</dbReference>
<gene>
    <name evidence="4" type="primary">gno_4</name>
    <name evidence="4" type="ORF">TRN7648_03750</name>
</gene>
<dbReference type="FunFam" id="3.40.50.720:FF:000084">
    <property type="entry name" value="Short-chain dehydrogenase reductase"/>
    <property type="match status" value="1"/>
</dbReference>
<dbReference type="PRINTS" id="PR00080">
    <property type="entry name" value="SDRFAMILY"/>
</dbReference>
<protein>
    <submittedName>
        <fullName evidence="4">Gluconate 5-dehydrogenase</fullName>
        <ecNumber evidence="4">1.1.1.69</ecNumber>
    </submittedName>
</protein>
<organism evidence="4 5">
    <name type="scientific">Tropicibacter naphthalenivorans</name>
    <dbReference type="NCBI Taxonomy" id="441103"/>
    <lineage>
        <taxon>Bacteria</taxon>
        <taxon>Pseudomonadati</taxon>
        <taxon>Pseudomonadota</taxon>
        <taxon>Alphaproteobacteria</taxon>
        <taxon>Rhodobacterales</taxon>
        <taxon>Roseobacteraceae</taxon>
        <taxon>Tropicibacter</taxon>
    </lineage>
</organism>
<dbReference type="InterPro" id="IPR036291">
    <property type="entry name" value="NAD(P)-bd_dom_sf"/>
</dbReference>
<evidence type="ECO:0000256" key="2">
    <source>
        <dbReference type="ARBA" id="ARBA00023002"/>
    </source>
</evidence>
<evidence type="ECO:0000256" key="1">
    <source>
        <dbReference type="ARBA" id="ARBA00006484"/>
    </source>
</evidence>
<dbReference type="AlphaFoldDB" id="A0A0P1GJF6"/>
<dbReference type="SUPFAM" id="SSF51735">
    <property type="entry name" value="NAD(P)-binding Rossmann-fold domains"/>
    <property type="match status" value="1"/>
</dbReference>
<evidence type="ECO:0000313" key="4">
    <source>
        <dbReference type="EMBL" id="CUH81971.1"/>
    </source>
</evidence>
<dbReference type="EMBL" id="CYSE01000010">
    <property type="protein sequence ID" value="CUH81971.1"/>
    <property type="molecule type" value="Genomic_DNA"/>
</dbReference>
<keyword evidence="5" id="KW-1185">Reference proteome</keyword>
<dbReference type="InterPro" id="IPR002347">
    <property type="entry name" value="SDR_fam"/>
</dbReference>
<proteinExistence type="inferred from homology"/>
<dbReference type="STRING" id="441103.TRN7648_03750"/>
<dbReference type="OrthoDB" id="7255009at2"/>
<dbReference type="Gene3D" id="3.40.50.720">
    <property type="entry name" value="NAD(P)-binding Rossmann-like Domain"/>
    <property type="match status" value="1"/>
</dbReference>